<evidence type="ECO:0000313" key="7">
    <source>
        <dbReference type="EMBL" id="KAF9447784.1"/>
    </source>
</evidence>
<keyword evidence="7" id="KW-0418">Kinase</keyword>
<gene>
    <name evidence="7" type="ORF">P691DRAFT_760492</name>
</gene>
<dbReference type="InterPro" id="IPR011009">
    <property type="entry name" value="Kinase-like_dom_sf"/>
</dbReference>
<dbReference type="Proteomes" id="UP000807342">
    <property type="component" value="Unassembled WGS sequence"/>
</dbReference>
<comment type="similarity">
    <text evidence="4">Belongs to the protein kinase superfamily.</text>
</comment>
<dbReference type="GO" id="GO:0044773">
    <property type="term" value="P:mitotic DNA damage checkpoint signaling"/>
    <property type="evidence" value="ECO:0007669"/>
    <property type="project" value="TreeGrafter"/>
</dbReference>
<dbReference type="GO" id="GO:0004674">
    <property type="term" value="F:protein serine/threonine kinase activity"/>
    <property type="evidence" value="ECO:0007669"/>
    <property type="project" value="UniProtKB-KW"/>
</dbReference>
<dbReference type="InterPro" id="IPR000719">
    <property type="entry name" value="Prot_kinase_dom"/>
</dbReference>
<reference evidence="7" key="1">
    <citation type="submission" date="2020-11" db="EMBL/GenBank/DDBJ databases">
        <authorList>
            <consortium name="DOE Joint Genome Institute"/>
            <person name="Ahrendt S."/>
            <person name="Riley R."/>
            <person name="Andreopoulos W."/>
            <person name="Labutti K."/>
            <person name="Pangilinan J."/>
            <person name="Ruiz-Duenas F.J."/>
            <person name="Barrasa J.M."/>
            <person name="Sanchez-Garcia M."/>
            <person name="Camarero S."/>
            <person name="Miyauchi S."/>
            <person name="Serrano A."/>
            <person name="Linde D."/>
            <person name="Babiker R."/>
            <person name="Drula E."/>
            <person name="Ayuso-Fernandez I."/>
            <person name="Pacheco R."/>
            <person name="Padilla G."/>
            <person name="Ferreira P."/>
            <person name="Barriuso J."/>
            <person name="Kellner H."/>
            <person name="Castanera R."/>
            <person name="Alfaro M."/>
            <person name="Ramirez L."/>
            <person name="Pisabarro A.G."/>
            <person name="Kuo A."/>
            <person name="Tritt A."/>
            <person name="Lipzen A."/>
            <person name="He G."/>
            <person name="Yan M."/>
            <person name="Ng V."/>
            <person name="Cullen D."/>
            <person name="Martin F."/>
            <person name="Rosso M.-N."/>
            <person name="Henrissat B."/>
            <person name="Hibbett D."/>
            <person name="Martinez A.T."/>
            <person name="Grigoriev I.V."/>
        </authorList>
    </citation>
    <scope>NUCLEOTIDE SEQUENCE</scope>
    <source>
        <strain evidence="7">MF-IS2</strain>
    </source>
</reference>
<evidence type="ECO:0000259" key="6">
    <source>
        <dbReference type="PROSITE" id="PS50011"/>
    </source>
</evidence>
<dbReference type="PANTHER" id="PTHR44167">
    <property type="entry name" value="OVARIAN-SPECIFIC SERINE/THREONINE-PROTEIN KINASE LOK-RELATED"/>
    <property type="match status" value="1"/>
</dbReference>
<dbReference type="PROSITE" id="PS50011">
    <property type="entry name" value="PROTEIN_KINASE_DOM"/>
    <property type="match status" value="1"/>
</dbReference>
<evidence type="ECO:0000313" key="8">
    <source>
        <dbReference type="Proteomes" id="UP000807342"/>
    </source>
</evidence>
<name>A0A9P5XB41_9AGAR</name>
<keyword evidence="1 3" id="KW-0547">Nucleotide-binding</keyword>
<organism evidence="7 8">
    <name type="scientific">Macrolepiota fuliginosa MF-IS2</name>
    <dbReference type="NCBI Taxonomy" id="1400762"/>
    <lineage>
        <taxon>Eukaryota</taxon>
        <taxon>Fungi</taxon>
        <taxon>Dikarya</taxon>
        <taxon>Basidiomycota</taxon>
        <taxon>Agaricomycotina</taxon>
        <taxon>Agaricomycetes</taxon>
        <taxon>Agaricomycetidae</taxon>
        <taxon>Agaricales</taxon>
        <taxon>Agaricineae</taxon>
        <taxon>Agaricaceae</taxon>
        <taxon>Macrolepiota</taxon>
    </lineage>
</organism>
<proteinExistence type="inferred from homology"/>
<feature type="compositionally biased region" description="Low complexity" evidence="5">
    <location>
        <begin position="379"/>
        <end position="390"/>
    </location>
</feature>
<feature type="region of interest" description="Disordered" evidence="5">
    <location>
        <begin position="328"/>
        <end position="390"/>
    </location>
</feature>
<dbReference type="Gene3D" id="1.10.510.10">
    <property type="entry name" value="Transferase(Phosphotransferase) domain 1"/>
    <property type="match status" value="1"/>
</dbReference>
<keyword evidence="2 3" id="KW-0067">ATP-binding</keyword>
<feature type="compositionally biased region" description="Basic residues" evidence="5">
    <location>
        <begin position="341"/>
        <end position="356"/>
    </location>
</feature>
<dbReference type="OrthoDB" id="541276at2759"/>
<evidence type="ECO:0000256" key="4">
    <source>
        <dbReference type="RuleBase" id="RU000304"/>
    </source>
</evidence>
<dbReference type="Pfam" id="PF00069">
    <property type="entry name" value="Pkinase"/>
    <property type="match status" value="1"/>
</dbReference>
<dbReference type="AlphaFoldDB" id="A0A9P5XB41"/>
<evidence type="ECO:0000256" key="3">
    <source>
        <dbReference type="PROSITE-ProRule" id="PRU10141"/>
    </source>
</evidence>
<feature type="domain" description="Protein kinase" evidence="6">
    <location>
        <begin position="25"/>
        <end position="296"/>
    </location>
</feature>
<dbReference type="PROSITE" id="PS00108">
    <property type="entry name" value="PROTEIN_KINASE_ST"/>
    <property type="match status" value="1"/>
</dbReference>
<dbReference type="GO" id="GO:0005524">
    <property type="term" value="F:ATP binding"/>
    <property type="evidence" value="ECO:0007669"/>
    <property type="project" value="UniProtKB-UniRule"/>
</dbReference>
<dbReference type="PANTHER" id="PTHR44167:SF24">
    <property type="entry name" value="SERINE_THREONINE-PROTEIN KINASE CHK2"/>
    <property type="match status" value="1"/>
</dbReference>
<dbReference type="InterPro" id="IPR008271">
    <property type="entry name" value="Ser/Thr_kinase_AS"/>
</dbReference>
<protein>
    <submittedName>
        <fullName evidence="7">Kinase-like protein</fullName>
    </submittedName>
</protein>
<keyword evidence="4" id="KW-0723">Serine/threonine-protein kinase</keyword>
<dbReference type="EMBL" id="MU151186">
    <property type="protein sequence ID" value="KAF9447784.1"/>
    <property type="molecule type" value="Genomic_DNA"/>
</dbReference>
<dbReference type="SMART" id="SM00220">
    <property type="entry name" value="S_TKc"/>
    <property type="match status" value="1"/>
</dbReference>
<accession>A0A9P5XB41</accession>
<evidence type="ECO:0000256" key="5">
    <source>
        <dbReference type="SAM" id="MobiDB-lite"/>
    </source>
</evidence>
<evidence type="ECO:0000256" key="1">
    <source>
        <dbReference type="ARBA" id="ARBA00022741"/>
    </source>
</evidence>
<dbReference type="InterPro" id="IPR017441">
    <property type="entry name" value="Protein_kinase_ATP_BS"/>
</dbReference>
<sequence length="456" mass="51404">MATTRAEANGVFFPKIGTIIDGGRLQLLSIIGEGGYGVVYQAIDVHNTHCSYAVKCLIRTPEQHQSHTREIFLHRLVSSHPGVVTLHRFIEEDEYLYLVMEYASDQDLFIQILDKCRYLGNNILIKNAFLQLLDATEHCHSLGIYHRDLKPENFLCFDNGLRMVLTDFGLATTEEMSGEFRTGSVFHMSPECQRDGPNRGEGYSPEFCDIWSLGILLLNLVTGRNPWGRASRQDPAFYRYHYNPHHYLPTVLPISSELNDVLTMILRMDWRKRPSIPQIRVAIMRVSSFYAKHTVFEGNLAKCGWEVGRDLGPGTQKPDVRVHLPPILEARSDTQSNRPKMIIKGHIRPRSSRKRVNPQEDGDDDGADNQISPNPPPGLQSDTSSCTSDLSCSPITPNSVNLSFDQRLASGPKYKCSINSLLCGLQSFLRLCSSSSLPRRDNGRLTPDPDMFTLDI</sequence>
<dbReference type="GO" id="GO:0005634">
    <property type="term" value="C:nucleus"/>
    <property type="evidence" value="ECO:0007669"/>
    <property type="project" value="TreeGrafter"/>
</dbReference>
<keyword evidence="8" id="KW-1185">Reference proteome</keyword>
<evidence type="ECO:0000256" key="2">
    <source>
        <dbReference type="ARBA" id="ARBA00022840"/>
    </source>
</evidence>
<feature type="binding site" evidence="3">
    <location>
        <position position="55"/>
    </location>
    <ligand>
        <name>ATP</name>
        <dbReference type="ChEBI" id="CHEBI:30616"/>
    </ligand>
</feature>
<comment type="caution">
    <text evidence="7">The sequence shown here is derived from an EMBL/GenBank/DDBJ whole genome shotgun (WGS) entry which is preliminary data.</text>
</comment>
<dbReference type="SUPFAM" id="SSF56112">
    <property type="entry name" value="Protein kinase-like (PK-like)"/>
    <property type="match status" value="1"/>
</dbReference>
<dbReference type="PROSITE" id="PS00107">
    <property type="entry name" value="PROTEIN_KINASE_ATP"/>
    <property type="match status" value="1"/>
</dbReference>
<keyword evidence="7" id="KW-0808">Transferase</keyword>